<evidence type="ECO:0000313" key="2">
    <source>
        <dbReference type="EMBL" id="OXM15837.1"/>
    </source>
</evidence>
<evidence type="ECO:0000313" key="3">
    <source>
        <dbReference type="Proteomes" id="UP000215145"/>
    </source>
</evidence>
<dbReference type="OrthoDB" id="2990788at2"/>
<dbReference type="EMBL" id="NMUQ01000001">
    <property type="protein sequence ID" value="OXM15837.1"/>
    <property type="molecule type" value="Genomic_DNA"/>
</dbReference>
<keyword evidence="1" id="KW-0963">Cytoplasm</keyword>
<name>A0A229P139_9BACL</name>
<dbReference type="Proteomes" id="UP000215145">
    <property type="component" value="Unassembled WGS sequence"/>
</dbReference>
<dbReference type="AlphaFoldDB" id="A0A229P139"/>
<organism evidence="2 3">
    <name type="scientific">Paenibacillus herberti</name>
    <dbReference type="NCBI Taxonomy" id="1619309"/>
    <lineage>
        <taxon>Bacteria</taxon>
        <taxon>Bacillati</taxon>
        <taxon>Bacillota</taxon>
        <taxon>Bacilli</taxon>
        <taxon>Bacillales</taxon>
        <taxon>Paenibacillaceae</taxon>
        <taxon>Paenibacillus</taxon>
    </lineage>
</organism>
<dbReference type="RefSeq" id="WP_089522928.1">
    <property type="nucleotide sequence ID" value="NZ_NMUQ01000001.1"/>
</dbReference>
<keyword evidence="3" id="KW-1185">Reference proteome</keyword>
<reference evidence="2 3" key="1">
    <citation type="submission" date="2017-07" db="EMBL/GenBank/DDBJ databases">
        <title>Paenibacillus herberti R33 genome sequencing and assembly.</title>
        <authorList>
            <person name="Su W."/>
        </authorList>
    </citation>
    <scope>NUCLEOTIDE SEQUENCE [LARGE SCALE GENOMIC DNA]</scope>
    <source>
        <strain evidence="2 3">R33</strain>
    </source>
</reference>
<sequence length="88" mass="10777">MFPEQRKGHIVWVNDIKAARNLEKYGNVHFVSRRLHYAVIYLDVEREEETLRNIQRLPYVKKIERSLRSEIKTEYTKESEDKTRFYSM</sequence>
<accession>A0A229P139</accession>
<dbReference type="InterPro" id="IPR016979">
    <property type="entry name" value="DUF2129"/>
</dbReference>
<comment type="caution">
    <text evidence="2">The sequence shown here is derived from an EMBL/GenBank/DDBJ whole genome shotgun (WGS) entry which is preliminary data.</text>
</comment>
<protein>
    <recommendedName>
        <fullName evidence="4">DUF2129 domain-containing protein</fullName>
    </recommendedName>
</protein>
<dbReference type="Pfam" id="PF09902">
    <property type="entry name" value="DUF2129"/>
    <property type="match status" value="1"/>
</dbReference>
<proteinExistence type="predicted"/>
<evidence type="ECO:0008006" key="4">
    <source>
        <dbReference type="Google" id="ProtNLM"/>
    </source>
</evidence>
<gene>
    <name evidence="2" type="ORF">CGZ75_03725</name>
</gene>
<evidence type="ECO:0000256" key="1">
    <source>
        <dbReference type="ARBA" id="ARBA00022490"/>
    </source>
</evidence>